<gene>
    <name evidence="1" type="ORF">EFQ99_05800</name>
</gene>
<comment type="caution">
    <text evidence="1">The sequence shown here is derived from an EMBL/GenBank/DDBJ whole genome shotgun (WGS) entry which is preliminary data.</text>
</comment>
<name>A0A3S0T7P6_9HYPH</name>
<protein>
    <submittedName>
        <fullName evidence="1">Capsid protein</fullName>
    </submittedName>
</protein>
<dbReference type="OrthoDB" id="8094988at2"/>
<keyword evidence="2" id="KW-1185">Reference proteome</keyword>
<evidence type="ECO:0000313" key="1">
    <source>
        <dbReference type="EMBL" id="RUM26566.1"/>
    </source>
</evidence>
<reference evidence="2" key="1">
    <citation type="submission" date="2018-11" db="EMBL/GenBank/DDBJ databases">
        <title>Rhizobium chutanense sp. nov., isolated from root nodules of Phaseolus vulgaris in China.</title>
        <authorList>
            <person name="Huo Y."/>
        </authorList>
    </citation>
    <scope>NUCLEOTIDE SEQUENCE [LARGE SCALE GENOMIC DNA]</scope>
    <source>
        <strain evidence="2">CCBAU 65647</strain>
    </source>
</reference>
<dbReference type="EMBL" id="RJTH01000002">
    <property type="protein sequence ID" value="RUM26566.1"/>
    <property type="molecule type" value="Genomic_DNA"/>
</dbReference>
<dbReference type="AlphaFoldDB" id="A0A3S0T7P6"/>
<accession>A0A3S0T7P6</accession>
<sequence>MLARFTADPRHFASTPSLRTLHAELLLLCARIGYSPHTSV</sequence>
<evidence type="ECO:0000313" key="2">
    <source>
        <dbReference type="Proteomes" id="UP000278823"/>
    </source>
</evidence>
<dbReference type="Proteomes" id="UP000278823">
    <property type="component" value="Unassembled WGS sequence"/>
</dbReference>
<proteinExistence type="predicted"/>
<organism evidence="1 2">
    <name type="scientific">Rhizobium vallis</name>
    <dbReference type="NCBI Taxonomy" id="634290"/>
    <lineage>
        <taxon>Bacteria</taxon>
        <taxon>Pseudomonadati</taxon>
        <taxon>Pseudomonadota</taxon>
        <taxon>Alphaproteobacteria</taxon>
        <taxon>Hyphomicrobiales</taxon>
        <taxon>Rhizobiaceae</taxon>
        <taxon>Rhizobium/Agrobacterium group</taxon>
        <taxon>Rhizobium</taxon>
    </lineage>
</organism>